<dbReference type="CDD" id="cd13160">
    <property type="entry name" value="PTB_LDLRAP_insect-like"/>
    <property type="match status" value="1"/>
</dbReference>
<feature type="compositionally biased region" description="Basic and acidic residues" evidence="1">
    <location>
        <begin position="163"/>
        <end position="172"/>
    </location>
</feature>
<proteinExistence type="predicted"/>
<evidence type="ECO:0000256" key="1">
    <source>
        <dbReference type="SAM" id="MobiDB-lite"/>
    </source>
</evidence>
<keyword evidence="4" id="KW-1185">Reference proteome</keyword>
<evidence type="ECO:0000313" key="4">
    <source>
        <dbReference type="Proteomes" id="UP001153737"/>
    </source>
</evidence>
<dbReference type="PANTHER" id="PTHR11232">
    <property type="entry name" value="PHOSPHOTYROSINE INTERACTION DOMAIN-CONTAINING FAMILY MEMBER"/>
    <property type="match status" value="1"/>
</dbReference>
<protein>
    <recommendedName>
        <fullName evidence="2">PID domain-containing protein</fullName>
    </recommendedName>
</protein>
<dbReference type="InterPro" id="IPR051133">
    <property type="entry name" value="Adapter_Engulfment-Domain"/>
</dbReference>
<dbReference type="PROSITE" id="PS01179">
    <property type="entry name" value="PID"/>
    <property type="match status" value="1"/>
</dbReference>
<dbReference type="InterPro" id="IPR011993">
    <property type="entry name" value="PH-like_dom_sf"/>
</dbReference>
<dbReference type="EMBL" id="OU896707">
    <property type="protein sequence ID" value="CAG9813316.1"/>
    <property type="molecule type" value="Genomic_DNA"/>
</dbReference>
<dbReference type="Proteomes" id="UP001153737">
    <property type="component" value="Chromosome 1"/>
</dbReference>
<dbReference type="PANTHER" id="PTHR11232:SF57">
    <property type="entry name" value="RE46159P"/>
    <property type="match status" value="1"/>
</dbReference>
<name>A0A9N9SAR8_PHACE</name>
<dbReference type="AlphaFoldDB" id="A0A9N9SAR8"/>
<dbReference type="SUPFAM" id="SSF50729">
    <property type="entry name" value="PH domain-like"/>
    <property type="match status" value="1"/>
</dbReference>
<reference evidence="3" key="1">
    <citation type="submission" date="2022-01" db="EMBL/GenBank/DDBJ databases">
        <authorList>
            <person name="King R."/>
        </authorList>
    </citation>
    <scope>NUCLEOTIDE SEQUENCE</scope>
</reference>
<dbReference type="Gene3D" id="2.30.29.30">
    <property type="entry name" value="Pleckstrin-homology domain (PH domain)/Phosphotyrosine-binding domain (PTB)"/>
    <property type="match status" value="1"/>
</dbReference>
<gene>
    <name evidence="3" type="ORF">PHAECO_LOCUS1384</name>
</gene>
<reference evidence="3" key="2">
    <citation type="submission" date="2022-10" db="EMBL/GenBank/DDBJ databases">
        <authorList>
            <consortium name="ENA_rothamsted_submissions"/>
            <consortium name="culmorum"/>
            <person name="King R."/>
        </authorList>
    </citation>
    <scope>NUCLEOTIDE SEQUENCE</scope>
</reference>
<evidence type="ECO:0000259" key="2">
    <source>
        <dbReference type="PROSITE" id="PS01179"/>
    </source>
</evidence>
<accession>A0A9N9SAR8</accession>
<feature type="region of interest" description="Disordered" evidence="1">
    <location>
        <begin position="163"/>
        <end position="184"/>
    </location>
</feature>
<dbReference type="Pfam" id="PF00640">
    <property type="entry name" value="PID"/>
    <property type="match status" value="1"/>
</dbReference>
<sequence length="184" mass="20640">MGDKDIIVTVLDLPLSFTVKYLGKHPAKGLWGMKHTRKPVDFLVSQAKNLPADIILPIVKLEISEGGIEFVEVTDKKLKYTPTQFTVDMISYGVQDLVYTRVFSMIVVLEDTLNHGIPFECHSFVCESRDQARRITYALAAAFQDYGRRVKAESGSSERPIRKFAIDLRTPEEQADASDGETDA</sequence>
<organism evidence="3 4">
    <name type="scientific">Phaedon cochleariae</name>
    <name type="common">Mustard beetle</name>
    <dbReference type="NCBI Taxonomy" id="80249"/>
    <lineage>
        <taxon>Eukaryota</taxon>
        <taxon>Metazoa</taxon>
        <taxon>Ecdysozoa</taxon>
        <taxon>Arthropoda</taxon>
        <taxon>Hexapoda</taxon>
        <taxon>Insecta</taxon>
        <taxon>Pterygota</taxon>
        <taxon>Neoptera</taxon>
        <taxon>Endopterygota</taxon>
        <taxon>Coleoptera</taxon>
        <taxon>Polyphaga</taxon>
        <taxon>Cucujiformia</taxon>
        <taxon>Chrysomeloidea</taxon>
        <taxon>Chrysomelidae</taxon>
        <taxon>Chrysomelinae</taxon>
        <taxon>Chrysomelini</taxon>
        <taxon>Phaedon</taxon>
    </lineage>
</organism>
<dbReference type="InterPro" id="IPR006020">
    <property type="entry name" value="PTB/PI_dom"/>
</dbReference>
<dbReference type="OrthoDB" id="9994289at2759"/>
<evidence type="ECO:0000313" key="3">
    <source>
        <dbReference type="EMBL" id="CAG9813316.1"/>
    </source>
</evidence>
<feature type="domain" description="PID" evidence="2">
    <location>
        <begin position="16"/>
        <end position="144"/>
    </location>
</feature>
<feature type="compositionally biased region" description="Acidic residues" evidence="1">
    <location>
        <begin position="173"/>
        <end position="184"/>
    </location>
</feature>